<evidence type="ECO:0000256" key="2">
    <source>
        <dbReference type="ARBA" id="ARBA00010145"/>
    </source>
</evidence>
<evidence type="ECO:0000256" key="6">
    <source>
        <dbReference type="ARBA" id="ARBA00022989"/>
    </source>
</evidence>
<dbReference type="PANTHER" id="PTHR36838">
    <property type="entry name" value="AUXIN EFFLUX CARRIER FAMILY PROTEIN"/>
    <property type="match status" value="1"/>
</dbReference>
<comment type="similarity">
    <text evidence="2">Belongs to the auxin efflux carrier (TC 2.A.69) family.</text>
</comment>
<protein>
    <submittedName>
        <fullName evidence="9">AEC family transporter</fullName>
    </submittedName>
</protein>
<feature type="transmembrane region" description="Helical" evidence="8">
    <location>
        <begin position="125"/>
        <end position="146"/>
    </location>
</feature>
<evidence type="ECO:0000256" key="4">
    <source>
        <dbReference type="ARBA" id="ARBA00022475"/>
    </source>
</evidence>
<comment type="subcellular location">
    <subcellularLocation>
        <location evidence="1">Cell membrane</location>
        <topology evidence="1">Multi-pass membrane protein</topology>
    </subcellularLocation>
</comment>
<feature type="transmembrane region" description="Helical" evidence="8">
    <location>
        <begin position="173"/>
        <end position="193"/>
    </location>
</feature>
<feature type="transmembrane region" description="Helical" evidence="8">
    <location>
        <begin position="95"/>
        <end position="119"/>
    </location>
</feature>
<keyword evidence="7 8" id="KW-0472">Membrane</keyword>
<evidence type="ECO:0000256" key="5">
    <source>
        <dbReference type="ARBA" id="ARBA00022692"/>
    </source>
</evidence>
<name>A0ABW3LH70_9BACI</name>
<dbReference type="Proteomes" id="UP001597040">
    <property type="component" value="Unassembled WGS sequence"/>
</dbReference>
<dbReference type="EMBL" id="JBHTKJ010000011">
    <property type="protein sequence ID" value="MFD1037746.1"/>
    <property type="molecule type" value="Genomic_DNA"/>
</dbReference>
<evidence type="ECO:0000256" key="7">
    <source>
        <dbReference type="ARBA" id="ARBA00023136"/>
    </source>
</evidence>
<keyword evidence="5 8" id="KW-0812">Transmembrane</keyword>
<feature type="transmembrane region" description="Helical" evidence="8">
    <location>
        <begin position="268"/>
        <end position="289"/>
    </location>
</feature>
<keyword evidence="3" id="KW-0813">Transport</keyword>
<sequence>MGVMFEVVIPIFAIILCGFLAERLSLLPAGGTSSLNYFVYYFALPALLFFSLSTAPVSQIANFNFIMINLIIALSGFILTVLIFLLVFKKKFPDLSMYGMITSYGNTGFLGIPLLIAAFGQEAAIPAALATFIYDIVIITIVIASFEVAKSLMNKQGEKVNVVPMFASIAKSVLLNPINASLLLGIMVAVLQIPIPESVYVFTEVLGPAAGPTALFALGLGLASERSVFKNKEYHVSELITLLFLKLIFLPILAICLVYFAFPLDDELWATSIIILSALPTGALVYVFADKYNSLVKQVPLYVLISTLVSIITISIFLIVLV</sequence>
<feature type="transmembrane region" description="Helical" evidence="8">
    <location>
        <begin position="301"/>
        <end position="321"/>
    </location>
</feature>
<evidence type="ECO:0000256" key="3">
    <source>
        <dbReference type="ARBA" id="ARBA00022448"/>
    </source>
</evidence>
<evidence type="ECO:0000256" key="1">
    <source>
        <dbReference type="ARBA" id="ARBA00004651"/>
    </source>
</evidence>
<comment type="caution">
    <text evidence="9">The sequence shown here is derived from an EMBL/GenBank/DDBJ whole genome shotgun (WGS) entry which is preliminary data.</text>
</comment>
<feature type="transmembrane region" description="Helical" evidence="8">
    <location>
        <begin position="243"/>
        <end position="262"/>
    </location>
</feature>
<dbReference type="InterPro" id="IPR038770">
    <property type="entry name" value="Na+/solute_symporter_sf"/>
</dbReference>
<gene>
    <name evidence="9" type="ORF">ACFQ3N_04890</name>
</gene>
<proteinExistence type="inferred from homology"/>
<dbReference type="Pfam" id="PF03547">
    <property type="entry name" value="Mem_trans"/>
    <property type="match status" value="1"/>
</dbReference>
<feature type="transmembrane region" description="Helical" evidence="8">
    <location>
        <begin position="63"/>
        <end position="88"/>
    </location>
</feature>
<evidence type="ECO:0000256" key="8">
    <source>
        <dbReference type="SAM" id="Phobius"/>
    </source>
</evidence>
<dbReference type="RefSeq" id="WP_390360095.1">
    <property type="nucleotide sequence ID" value="NZ_JBHTKJ010000011.1"/>
</dbReference>
<feature type="transmembrane region" description="Helical" evidence="8">
    <location>
        <begin position="7"/>
        <end position="26"/>
    </location>
</feature>
<evidence type="ECO:0000313" key="9">
    <source>
        <dbReference type="EMBL" id="MFD1037746.1"/>
    </source>
</evidence>
<accession>A0ABW3LH70</accession>
<feature type="transmembrane region" description="Helical" evidence="8">
    <location>
        <begin position="199"/>
        <end position="222"/>
    </location>
</feature>
<reference evidence="10" key="1">
    <citation type="journal article" date="2019" name="Int. J. Syst. Evol. Microbiol.">
        <title>The Global Catalogue of Microorganisms (GCM) 10K type strain sequencing project: providing services to taxonomists for standard genome sequencing and annotation.</title>
        <authorList>
            <consortium name="The Broad Institute Genomics Platform"/>
            <consortium name="The Broad Institute Genome Sequencing Center for Infectious Disease"/>
            <person name="Wu L."/>
            <person name="Ma J."/>
        </authorList>
    </citation>
    <scope>NUCLEOTIDE SEQUENCE [LARGE SCALE GENOMIC DNA]</scope>
    <source>
        <strain evidence="10">CCUG 56754</strain>
    </source>
</reference>
<keyword evidence="6 8" id="KW-1133">Transmembrane helix</keyword>
<keyword evidence="10" id="KW-1185">Reference proteome</keyword>
<dbReference type="PANTHER" id="PTHR36838:SF3">
    <property type="entry name" value="TRANSPORTER AUXIN EFFLUX CARRIER EC FAMILY"/>
    <property type="match status" value="1"/>
</dbReference>
<feature type="transmembrane region" description="Helical" evidence="8">
    <location>
        <begin position="38"/>
        <end position="57"/>
    </location>
</feature>
<keyword evidence="4" id="KW-1003">Cell membrane</keyword>
<evidence type="ECO:0000313" key="10">
    <source>
        <dbReference type="Proteomes" id="UP001597040"/>
    </source>
</evidence>
<dbReference type="Gene3D" id="1.20.1530.20">
    <property type="match status" value="1"/>
</dbReference>
<organism evidence="9 10">
    <name type="scientific">Virgibacillus byunsanensis</name>
    <dbReference type="NCBI Taxonomy" id="570945"/>
    <lineage>
        <taxon>Bacteria</taxon>
        <taxon>Bacillati</taxon>
        <taxon>Bacillota</taxon>
        <taxon>Bacilli</taxon>
        <taxon>Bacillales</taxon>
        <taxon>Bacillaceae</taxon>
        <taxon>Virgibacillus</taxon>
    </lineage>
</organism>
<dbReference type="InterPro" id="IPR004776">
    <property type="entry name" value="Mem_transp_PIN-like"/>
</dbReference>